<dbReference type="GO" id="GO:0005524">
    <property type="term" value="F:ATP binding"/>
    <property type="evidence" value="ECO:0007669"/>
    <property type="project" value="InterPro"/>
</dbReference>
<dbReference type="AlphaFoldDB" id="T1KR29"/>
<dbReference type="GO" id="GO:0032436">
    <property type="term" value="P:positive regulation of proteasomal ubiquitin-dependent protein catabolic process"/>
    <property type="evidence" value="ECO:0007669"/>
    <property type="project" value="TreeGrafter"/>
</dbReference>
<feature type="region of interest" description="Disordered" evidence="1">
    <location>
        <begin position="1"/>
        <end position="79"/>
    </location>
</feature>
<reference evidence="3" key="2">
    <citation type="submission" date="2015-06" db="UniProtKB">
        <authorList>
            <consortium name="EnsemblMetazoa"/>
        </authorList>
    </citation>
    <scope>IDENTIFICATION</scope>
</reference>
<feature type="compositionally biased region" description="Low complexity" evidence="1">
    <location>
        <begin position="31"/>
        <end position="63"/>
    </location>
</feature>
<feature type="domain" description="Protein kinase" evidence="2">
    <location>
        <begin position="53"/>
        <end position="352"/>
    </location>
</feature>
<dbReference type="SMART" id="SM00220">
    <property type="entry name" value="S_TKc"/>
    <property type="match status" value="1"/>
</dbReference>
<dbReference type="eggNOG" id="KOG0583">
    <property type="taxonomic scope" value="Eukaryota"/>
</dbReference>
<evidence type="ECO:0000256" key="1">
    <source>
        <dbReference type="SAM" id="MobiDB-lite"/>
    </source>
</evidence>
<name>T1KR29_TETUR</name>
<dbReference type="OMA" id="ENICALQ"/>
<dbReference type="Gene3D" id="3.30.200.20">
    <property type="entry name" value="Phosphorylase Kinase, domain 1"/>
    <property type="match status" value="1"/>
</dbReference>
<dbReference type="Gene3D" id="1.10.510.10">
    <property type="entry name" value="Transferase(Phosphotransferase) domain 1"/>
    <property type="match status" value="1"/>
</dbReference>
<dbReference type="KEGG" id="tut:107366444"/>
<dbReference type="OrthoDB" id="410920at2759"/>
<dbReference type="GO" id="GO:0004672">
    <property type="term" value="F:protein kinase activity"/>
    <property type="evidence" value="ECO:0007669"/>
    <property type="project" value="InterPro"/>
</dbReference>
<dbReference type="InterPro" id="IPR000719">
    <property type="entry name" value="Prot_kinase_dom"/>
</dbReference>
<accession>T1KR29</accession>
<proteinExistence type="predicted"/>
<dbReference type="PANTHER" id="PTHR22961">
    <property type="entry name" value="SER/THR PROTEIN KINASE-TRB"/>
    <property type="match status" value="1"/>
</dbReference>
<dbReference type="STRING" id="32264.T1KR29"/>
<organism evidence="3 4">
    <name type="scientific">Tetranychus urticae</name>
    <name type="common">Two-spotted spider mite</name>
    <dbReference type="NCBI Taxonomy" id="32264"/>
    <lineage>
        <taxon>Eukaryota</taxon>
        <taxon>Metazoa</taxon>
        <taxon>Ecdysozoa</taxon>
        <taxon>Arthropoda</taxon>
        <taxon>Chelicerata</taxon>
        <taxon>Arachnida</taxon>
        <taxon>Acari</taxon>
        <taxon>Acariformes</taxon>
        <taxon>Trombidiformes</taxon>
        <taxon>Prostigmata</taxon>
        <taxon>Eleutherengona</taxon>
        <taxon>Raphignathae</taxon>
        <taxon>Tetranychoidea</taxon>
        <taxon>Tetranychidae</taxon>
        <taxon>Tetranychus</taxon>
    </lineage>
</organism>
<reference evidence="4" key="1">
    <citation type="submission" date="2011-08" db="EMBL/GenBank/DDBJ databases">
        <authorList>
            <person name="Rombauts S."/>
        </authorList>
    </citation>
    <scope>NUCLEOTIDE SEQUENCE</scope>
    <source>
        <strain evidence="4">London</strain>
    </source>
</reference>
<dbReference type="InterPro" id="IPR024104">
    <property type="entry name" value="Tribbles/Ser_Thr_kinase_40"/>
</dbReference>
<gene>
    <name evidence="3" type="primary">107366444</name>
</gene>
<dbReference type="InterPro" id="IPR011009">
    <property type="entry name" value="Kinase-like_dom_sf"/>
</dbReference>
<dbReference type="GO" id="GO:0031434">
    <property type="term" value="F:mitogen-activated protein kinase kinase binding"/>
    <property type="evidence" value="ECO:0007669"/>
    <property type="project" value="TreeGrafter"/>
</dbReference>
<sequence length="402" mass="44696">MDDTQDQQVGGACAASNPENAPSDHHESDESNPASNPESNPESNAESNAESTAESTTESSDSDQGIVVSGAEGGSDGKEITGKIVHSREDFDADPNVNLTIGSYKIIARNEASTLYQCVNNLSPGMVHTCSLVHPEDKFKFMAAHERVRGNPLVNQLHEVVTEGGKSLVIYQSNYGDLHHYCLINKSLPEPEVAKYFKQILTIMIDVHRVGIIPRELKLKKFVFVDEERTKLVLDTWEDSILLTDPEDDAIIDKCGCPPYVSPEVLTCKEVCYSGRRANYWTLGVILYTMLTNRYPFYNSHNVSSMFNRISKGIFTIPEYVSPWAQTLINAFICVKPELRITPEEALKHEWIRMHCDPNYVAPPTSEGEESNGDAFPVLLPDHLAPRLARANIDSPQSFILP</sequence>
<protein>
    <recommendedName>
        <fullName evidence="2">Protein kinase domain-containing protein</fullName>
    </recommendedName>
</protein>
<dbReference type="PANTHER" id="PTHR22961:SF13">
    <property type="entry name" value="TRIBBLES"/>
    <property type="match status" value="1"/>
</dbReference>
<keyword evidence="4" id="KW-1185">Reference proteome</keyword>
<dbReference type="Proteomes" id="UP000015104">
    <property type="component" value="Unassembled WGS sequence"/>
</dbReference>
<dbReference type="PROSITE" id="PS50011">
    <property type="entry name" value="PROTEIN_KINASE_DOM"/>
    <property type="match status" value="1"/>
</dbReference>
<dbReference type="HOGENOM" id="CLU_685747_0_0_1"/>
<evidence type="ECO:0000313" key="3">
    <source>
        <dbReference type="EnsemblMetazoa" id="tetur18g02060.1"/>
    </source>
</evidence>
<evidence type="ECO:0000313" key="4">
    <source>
        <dbReference type="Proteomes" id="UP000015104"/>
    </source>
</evidence>
<dbReference type="EnsemblMetazoa" id="tetur18g02060.1">
    <property type="protein sequence ID" value="tetur18g02060.1"/>
    <property type="gene ID" value="tetur18g02060"/>
</dbReference>
<dbReference type="Pfam" id="PF00069">
    <property type="entry name" value="Pkinase"/>
    <property type="match status" value="1"/>
</dbReference>
<dbReference type="EMBL" id="CAEY01000383">
    <property type="status" value="NOT_ANNOTATED_CDS"/>
    <property type="molecule type" value="Genomic_DNA"/>
</dbReference>
<dbReference type="SUPFAM" id="SSF56112">
    <property type="entry name" value="Protein kinase-like (PK-like)"/>
    <property type="match status" value="1"/>
</dbReference>
<evidence type="ECO:0000259" key="2">
    <source>
        <dbReference type="PROSITE" id="PS50011"/>
    </source>
</evidence>
<dbReference type="GO" id="GO:0005634">
    <property type="term" value="C:nucleus"/>
    <property type="evidence" value="ECO:0007669"/>
    <property type="project" value="TreeGrafter"/>
</dbReference>